<reference evidence="2 3" key="1">
    <citation type="journal article" date="2013" name="Mar. Genomics">
        <title>Expression of sulfatases in Rhodopirellula baltica and the diversity of sulfatases in the genus Rhodopirellula.</title>
        <authorList>
            <person name="Wegner C.E."/>
            <person name="Richter-Heitmann T."/>
            <person name="Klindworth A."/>
            <person name="Klockow C."/>
            <person name="Richter M."/>
            <person name="Achstetter T."/>
            <person name="Glockner F.O."/>
            <person name="Harder J."/>
        </authorList>
    </citation>
    <scope>NUCLEOTIDE SEQUENCE [LARGE SCALE GENOMIC DNA]</scope>
    <source>
        <strain evidence="2 3">SM41</strain>
    </source>
</reference>
<feature type="region of interest" description="Disordered" evidence="1">
    <location>
        <begin position="1"/>
        <end position="31"/>
    </location>
</feature>
<dbReference type="Proteomes" id="UP000011885">
    <property type="component" value="Unassembled WGS sequence"/>
</dbReference>
<sequence length="55" mass="5922">MPQSDPSDCGFPTTTEKASQPTPPSSEPKIDIATGIPFRRDIVQNPAITRPLVNT</sequence>
<evidence type="ECO:0000256" key="1">
    <source>
        <dbReference type="SAM" id="MobiDB-lite"/>
    </source>
</evidence>
<proteinExistence type="predicted"/>
<accession>M5U948</accession>
<organism evidence="2 3">
    <name type="scientific">Rhodopirellula sallentina SM41</name>
    <dbReference type="NCBI Taxonomy" id="1263870"/>
    <lineage>
        <taxon>Bacteria</taxon>
        <taxon>Pseudomonadati</taxon>
        <taxon>Planctomycetota</taxon>
        <taxon>Planctomycetia</taxon>
        <taxon>Pirellulales</taxon>
        <taxon>Pirellulaceae</taxon>
        <taxon>Rhodopirellula</taxon>
    </lineage>
</organism>
<evidence type="ECO:0000313" key="3">
    <source>
        <dbReference type="Proteomes" id="UP000011885"/>
    </source>
</evidence>
<dbReference type="AlphaFoldDB" id="M5U948"/>
<protein>
    <submittedName>
        <fullName evidence="2">Uncharacterized protein</fullName>
    </submittedName>
</protein>
<evidence type="ECO:0000313" key="2">
    <source>
        <dbReference type="EMBL" id="EMI57960.1"/>
    </source>
</evidence>
<dbReference type="EMBL" id="ANOH01000050">
    <property type="protein sequence ID" value="EMI57960.1"/>
    <property type="molecule type" value="Genomic_DNA"/>
</dbReference>
<keyword evidence="3" id="KW-1185">Reference proteome</keyword>
<comment type="caution">
    <text evidence="2">The sequence shown here is derived from an EMBL/GenBank/DDBJ whole genome shotgun (WGS) entry which is preliminary data.</text>
</comment>
<gene>
    <name evidence="2" type="ORF">RSSM_00600</name>
</gene>
<feature type="compositionally biased region" description="Polar residues" evidence="1">
    <location>
        <begin position="1"/>
        <end position="20"/>
    </location>
</feature>
<name>M5U948_9BACT</name>